<organism evidence="9">
    <name type="scientific">Paenibacillus sp. SYP-B3998</name>
    <dbReference type="NCBI Taxonomy" id="2678564"/>
    <lineage>
        <taxon>Bacteria</taxon>
        <taxon>Bacillati</taxon>
        <taxon>Bacillota</taxon>
        <taxon>Bacilli</taxon>
        <taxon>Bacillales</taxon>
        <taxon>Paenibacillaceae</taxon>
        <taxon>Paenibacillus</taxon>
    </lineage>
</organism>
<keyword evidence="2" id="KW-0813">Transport</keyword>
<keyword evidence="4 7" id="KW-0812">Transmembrane</keyword>
<sequence length="508" mass="54710">MSLTRKSNTTWTVVGLMLGLLLASLDQTIVSTAMPTIVSKLGGFDQFVWVFSAYLIANVTAMPIFGKLSDMYGRKLFFIIGIIVFMIGSALCGTATSMTELIIYRAVQGIGGGALMPITFAIIFDIFPPQKRGKMQGLFGAVFGLSSVLGPIIGAYFTDHVTWEWIFFINLPLGVVALLLIMFSYHESVEHSKAKIDWGGTILLTASIMSLMFALELGGKEYAWNSLQIIGLFAGFVVILGIFILVEKYAAEPIVPLDLFKNRLFTSSMGVSFAYGAVLISAGTYIPLFIQGVFEGSATSAGSVLTPMMLGVVVSSAFGGRFIGRFSYRNVMIVSVVLLIIATSLLGGISIDSKRWLITIYMILLGLGIGACFPITSMSALHKVDFRRRGTVTSLVGFFRSVGSAIGVAVFGSVQVNSLTDKIRASVQDPTMAEKFHDARVLLQPQVRAQIPPDVLHKLLTALAESIAVVFQTTVVLAVIGLIFILFMGNAKLEVGNAPVKDSMPSGH</sequence>
<dbReference type="InterPro" id="IPR020846">
    <property type="entry name" value="MFS_dom"/>
</dbReference>
<dbReference type="Gene3D" id="1.20.1250.20">
    <property type="entry name" value="MFS general substrate transporter like domains"/>
    <property type="match status" value="1"/>
</dbReference>
<feature type="transmembrane region" description="Helical" evidence="7">
    <location>
        <begin position="47"/>
        <end position="65"/>
    </location>
</feature>
<dbReference type="Gene3D" id="1.20.1720.10">
    <property type="entry name" value="Multidrug resistance protein D"/>
    <property type="match status" value="1"/>
</dbReference>
<dbReference type="PRINTS" id="PR01036">
    <property type="entry name" value="TCRTETB"/>
</dbReference>
<dbReference type="GO" id="GO:0005886">
    <property type="term" value="C:plasma membrane"/>
    <property type="evidence" value="ECO:0007669"/>
    <property type="project" value="UniProtKB-SubCell"/>
</dbReference>
<proteinExistence type="predicted"/>
<feature type="transmembrane region" description="Helical" evidence="7">
    <location>
        <begin position="331"/>
        <end position="351"/>
    </location>
</feature>
<keyword evidence="6 7" id="KW-0472">Membrane</keyword>
<dbReference type="FunFam" id="1.20.1720.10:FF:000004">
    <property type="entry name" value="EmrB/QacA family drug resistance transporter"/>
    <property type="match status" value="1"/>
</dbReference>
<evidence type="ECO:0000256" key="2">
    <source>
        <dbReference type="ARBA" id="ARBA00022448"/>
    </source>
</evidence>
<dbReference type="InterPro" id="IPR036259">
    <property type="entry name" value="MFS_trans_sf"/>
</dbReference>
<feature type="transmembrane region" description="Helical" evidence="7">
    <location>
        <begin position="392"/>
        <end position="414"/>
    </location>
</feature>
<evidence type="ECO:0000256" key="5">
    <source>
        <dbReference type="ARBA" id="ARBA00022989"/>
    </source>
</evidence>
<evidence type="ECO:0000259" key="8">
    <source>
        <dbReference type="PROSITE" id="PS50850"/>
    </source>
</evidence>
<feature type="transmembrane region" description="Helical" evidence="7">
    <location>
        <begin position="466"/>
        <end position="487"/>
    </location>
</feature>
<comment type="subcellular location">
    <subcellularLocation>
        <location evidence="1">Cell membrane</location>
        <topology evidence="1">Multi-pass membrane protein</topology>
    </subcellularLocation>
</comment>
<feature type="transmembrane region" description="Helical" evidence="7">
    <location>
        <begin position="77"/>
        <end position="96"/>
    </location>
</feature>
<evidence type="ECO:0000256" key="1">
    <source>
        <dbReference type="ARBA" id="ARBA00004651"/>
    </source>
</evidence>
<protein>
    <submittedName>
        <fullName evidence="9">MFS transporter</fullName>
    </submittedName>
</protein>
<evidence type="ECO:0000313" key="9">
    <source>
        <dbReference type="EMBL" id="NEW08543.1"/>
    </source>
</evidence>
<dbReference type="InterPro" id="IPR004638">
    <property type="entry name" value="EmrB-like"/>
</dbReference>
<evidence type="ECO:0000256" key="3">
    <source>
        <dbReference type="ARBA" id="ARBA00022475"/>
    </source>
</evidence>
<dbReference type="PANTHER" id="PTHR23501:SF170">
    <property type="entry name" value="MULTIDRUG RESISTANCE PROTEIN 3"/>
    <property type="match status" value="1"/>
</dbReference>
<reference evidence="9" key="1">
    <citation type="submission" date="2020-02" db="EMBL/GenBank/DDBJ databases">
        <authorList>
            <person name="Shen X.-R."/>
            <person name="Zhang Y.-X."/>
        </authorList>
    </citation>
    <scope>NUCLEOTIDE SEQUENCE</scope>
    <source>
        <strain evidence="9">SYP-B3998</strain>
    </source>
</reference>
<evidence type="ECO:0000256" key="4">
    <source>
        <dbReference type="ARBA" id="ARBA00022692"/>
    </source>
</evidence>
<dbReference type="Pfam" id="PF07690">
    <property type="entry name" value="MFS_1"/>
    <property type="match status" value="1"/>
</dbReference>
<feature type="transmembrane region" description="Helical" evidence="7">
    <location>
        <begin position="102"/>
        <end position="126"/>
    </location>
</feature>
<dbReference type="PROSITE" id="PS50850">
    <property type="entry name" value="MFS"/>
    <property type="match status" value="1"/>
</dbReference>
<feature type="transmembrane region" description="Helical" evidence="7">
    <location>
        <begin position="227"/>
        <end position="246"/>
    </location>
</feature>
<feature type="transmembrane region" description="Helical" evidence="7">
    <location>
        <begin position="163"/>
        <end position="184"/>
    </location>
</feature>
<feature type="transmembrane region" description="Helical" evidence="7">
    <location>
        <begin position="357"/>
        <end position="380"/>
    </location>
</feature>
<gene>
    <name evidence="9" type="ORF">GK047_21320</name>
</gene>
<feature type="transmembrane region" description="Helical" evidence="7">
    <location>
        <begin position="138"/>
        <end position="157"/>
    </location>
</feature>
<dbReference type="NCBIfam" id="TIGR00711">
    <property type="entry name" value="efflux_EmrB"/>
    <property type="match status" value="1"/>
</dbReference>
<accession>A0A6G4A245</accession>
<dbReference type="PANTHER" id="PTHR23501">
    <property type="entry name" value="MAJOR FACILITATOR SUPERFAMILY"/>
    <property type="match status" value="1"/>
</dbReference>
<comment type="caution">
    <text evidence="9">The sequence shown here is derived from an EMBL/GenBank/DDBJ whole genome shotgun (WGS) entry which is preliminary data.</text>
</comment>
<keyword evidence="3" id="KW-1003">Cell membrane</keyword>
<evidence type="ECO:0000256" key="7">
    <source>
        <dbReference type="SAM" id="Phobius"/>
    </source>
</evidence>
<feature type="transmembrane region" description="Helical" evidence="7">
    <location>
        <begin position="267"/>
        <end position="288"/>
    </location>
</feature>
<dbReference type="SUPFAM" id="SSF103473">
    <property type="entry name" value="MFS general substrate transporter"/>
    <property type="match status" value="1"/>
</dbReference>
<dbReference type="EMBL" id="JAAIKC010000009">
    <property type="protein sequence ID" value="NEW08543.1"/>
    <property type="molecule type" value="Genomic_DNA"/>
</dbReference>
<name>A0A6G4A245_9BACL</name>
<keyword evidence="5 7" id="KW-1133">Transmembrane helix</keyword>
<evidence type="ECO:0000256" key="6">
    <source>
        <dbReference type="ARBA" id="ARBA00023136"/>
    </source>
</evidence>
<feature type="transmembrane region" description="Helical" evidence="7">
    <location>
        <begin position="196"/>
        <end position="215"/>
    </location>
</feature>
<dbReference type="RefSeq" id="WP_163951493.1">
    <property type="nucleotide sequence ID" value="NZ_JAAIKC010000009.1"/>
</dbReference>
<feature type="transmembrane region" description="Helical" evidence="7">
    <location>
        <begin position="300"/>
        <end position="319"/>
    </location>
</feature>
<dbReference type="InterPro" id="IPR011701">
    <property type="entry name" value="MFS"/>
</dbReference>
<feature type="domain" description="Major facilitator superfamily (MFS) profile" evidence="8">
    <location>
        <begin position="12"/>
        <end position="493"/>
    </location>
</feature>
<dbReference type="AlphaFoldDB" id="A0A6G4A245"/>
<dbReference type="GO" id="GO:0022857">
    <property type="term" value="F:transmembrane transporter activity"/>
    <property type="evidence" value="ECO:0007669"/>
    <property type="project" value="InterPro"/>
</dbReference>
<dbReference type="CDD" id="cd17502">
    <property type="entry name" value="MFS_Azr1_MDR_like"/>
    <property type="match status" value="1"/>
</dbReference>